<dbReference type="Gene3D" id="3.90.76.10">
    <property type="entry name" value="Dipeptide-binding Protein, Domain 1"/>
    <property type="match status" value="1"/>
</dbReference>
<dbReference type="InterPro" id="IPR000914">
    <property type="entry name" value="SBP_5_dom"/>
</dbReference>
<dbReference type="InterPro" id="IPR039424">
    <property type="entry name" value="SBP_5"/>
</dbReference>
<dbReference type="PANTHER" id="PTHR30290:SF34">
    <property type="entry name" value="ABC TRANSPORTER, PERIPLASMIC OLIGO-PEPTIDE BINDING PROTEIN, PUTATIVE-RELATED"/>
    <property type="match status" value="1"/>
</dbReference>
<dbReference type="GO" id="GO:1904680">
    <property type="term" value="F:peptide transmembrane transporter activity"/>
    <property type="evidence" value="ECO:0007669"/>
    <property type="project" value="TreeGrafter"/>
</dbReference>
<dbReference type="Gene3D" id="3.10.105.10">
    <property type="entry name" value="Dipeptide-binding Protein, Domain 3"/>
    <property type="match status" value="1"/>
</dbReference>
<evidence type="ECO:0000256" key="1">
    <source>
        <dbReference type="SAM" id="SignalP"/>
    </source>
</evidence>
<reference evidence="3" key="1">
    <citation type="journal article" date="2020" name="mSystems">
        <title>Genome- and Community-Level Interaction Insights into Carbon Utilization and Element Cycling Functions of Hydrothermarchaeota in Hydrothermal Sediment.</title>
        <authorList>
            <person name="Zhou Z."/>
            <person name="Liu Y."/>
            <person name="Xu W."/>
            <person name="Pan J."/>
            <person name="Luo Z.H."/>
            <person name="Li M."/>
        </authorList>
    </citation>
    <scope>NUCLEOTIDE SEQUENCE [LARGE SCALE GENOMIC DNA]</scope>
    <source>
        <strain evidence="3">SpSt-289</strain>
    </source>
</reference>
<feature type="chain" id="PRO_5028452082" evidence="1">
    <location>
        <begin position="30"/>
        <end position="549"/>
    </location>
</feature>
<dbReference type="GO" id="GO:0043190">
    <property type="term" value="C:ATP-binding cassette (ABC) transporter complex"/>
    <property type="evidence" value="ECO:0007669"/>
    <property type="project" value="InterPro"/>
</dbReference>
<dbReference type="SUPFAM" id="SSF53850">
    <property type="entry name" value="Periplasmic binding protein-like II"/>
    <property type="match status" value="1"/>
</dbReference>
<comment type="caution">
    <text evidence="3">The sequence shown here is derived from an EMBL/GenBank/DDBJ whole genome shotgun (WGS) entry which is preliminary data.</text>
</comment>
<dbReference type="InterPro" id="IPR030678">
    <property type="entry name" value="Peptide/Ni-bd"/>
</dbReference>
<dbReference type="EMBL" id="DSMG01000198">
    <property type="protein sequence ID" value="HDX33670.1"/>
    <property type="molecule type" value="Genomic_DNA"/>
</dbReference>
<dbReference type="GO" id="GO:0015833">
    <property type="term" value="P:peptide transport"/>
    <property type="evidence" value="ECO:0007669"/>
    <property type="project" value="TreeGrafter"/>
</dbReference>
<dbReference type="CDD" id="cd08512">
    <property type="entry name" value="PBP2_NikA_DppA_OppA_like_7"/>
    <property type="match status" value="1"/>
</dbReference>
<organism evidence="3">
    <name type="scientific">Caldilinea aerophila</name>
    <dbReference type="NCBI Taxonomy" id="133453"/>
    <lineage>
        <taxon>Bacteria</taxon>
        <taxon>Bacillati</taxon>
        <taxon>Chloroflexota</taxon>
        <taxon>Caldilineae</taxon>
        <taxon>Caldilineales</taxon>
        <taxon>Caldilineaceae</taxon>
        <taxon>Caldilinea</taxon>
    </lineage>
</organism>
<evidence type="ECO:0000313" key="3">
    <source>
        <dbReference type="EMBL" id="HDX33670.1"/>
    </source>
</evidence>
<feature type="signal peptide" evidence="1">
    <location>
        <begin position="1"/>
        <end position="29"/>
    </location>
</feature>
<proteinExistence type="predicted"/>
<dbReference type="GO" id="GO:0042597">
    <property type="term" value="C:periplasmic space"/>
    <property type="evidence" value="ECO:0007669"/>
    <property type="project" value="UniProtKB-ARBA"/>
</dbReference>
<feature type="domain" description="Solute-binding protein family 5" evidence="2">
    <location>
        <begin position="96"/>
        <end position="461"/>
    </location>
</feature>
<dbReference type="Pfam" id="PF00496">
    <property type="entry name" value="SBP_bac_5"/>
    <property type="match status" value="1"/>
</dbReference>
<accession>A0A7C1K031</accession>
<dbReference type="PANTHER" id="PTHR30290">
    <property type="entry name" value="PERIPLASMIC BINDING COMPONENT OF ABC TRANSPORTER"/>
    <property type="match status" value="1"/>
</dbReference>
<evidence type="ECO:0000259" key="2">
    <source>
        <dbReference type="Pfam" id="PF00496"/>
    </source>
</evidence>
<keyword evidence="1" id="KW-0732">Signal</keyword>
<sequence length="549" mass="59583">MKAKRLLTFRRWIIPWIVIALLVSACAPAAPGAPSAPEQAGAPAGEAVTRANTLIFAADMTDIITLDPAVAYEFGGILPVGNMYETLLSFSPGETELQPVLAESWEVSQDGDMWKLTFKLNPNAKFASGNPVTADDVVFSWSRAIDINKSPAFLLTDVCQMTKENIRAVDASTVELKIPGEASPSVCLSVLTFTVAAVVEKAAVEPNLGDDMGESWLNDHSAGSGPYVLERWERNVSVTLNANPNYWGGTEPAMKRVILQNMPEAVNRQAAIETGDADIIQDVGPEQAAALEGNPDVTLVKGLSTLLVYVAVNASMPPFDNPDARQALRYAINYDNIITLLGGNGELVQEIIPIGFAGHTGKNPFKQDLEKAKELFAKAGVAEGTVIPFTVATGTAPGGVEWATIAASIQADLAQIGITLEIQQLQQSELLTKYRAQELPMLLMNWGPDFPDPDGNATPFANYEARSLAWRNNWNDPQAIELSKQAAREIDPAKRVELYAQLVEYVQNNGPYAILYQPTQIFAVRNNVEGFVYDPNDTPSISLWLIRKK</sequence>
<gene>
    <name evidence="3" type="ORF">ENQ20_19630</name>
</gene>
<protein>
    <submittedName>
        <fullName evidence="3">ABC transporter substrate-binding protein</fullName>
    </submittedName>
</protein>
<dbReference type="PIRSF" id="PIRSF002741">
    <property type="entry name" value="MppA"/>
    <property type="match status" value="1"/>
</dbReference>
<dbReference type="AlphaFoldDB" id="A0A7C1K031"/>
<name>A0A7C1K031_9CHLR</name>
<dbReference type="Gene3D" id="3.40.190.10">
    <property type="entry name" value="Periplasmic binding protein-like II"/>
    <property type="match status" value="1"/>
</dbReference>
<dbReference type="PROSITE" id="PS51257">
    <property type="entry name" value="PROKAR_LIPOPROTEIN"/>
    <property type="match status" value="1"/>
</dbReference>